<dbReference type="PANTHER" id="PTHR45649">
    <property type="entry name" value="AMINO-ACID PERMEASE BAT1"/>
    <property type="match status" value="1"/>
</dbReference>
<dbReference type="InterPro" id="IPR002293">
    <property type="entry name" value="AA/rel_permease1"/>
</dbReference>
<keyword evidence="5 6" id="KW-0472">Membrane</keyword>
<feature type="transmembrane region" description="Helical" evidence="6">
    <location>
        <begin position="455"/>
        <end position="478"/>
    </location>
</feature>
<evidence type="ECO:0000256" key="3">
    <source>
        <dbReference type="ARBA" id="ARBA00022692"/>
    </source>
</evidence>
<feature type="transmembrane region" description="Helical" evidence="6">
    <location>
        <begin position="142"/>
        <end position="165"/>
    </location>
</feature>
<feature type="transmembrane region" description="Helical" evidence="6">
    <location>
        <begin position="370"/>
        <end position="389"/>
    </location>
</feature>
<dbReference type="OrthoDB" id="3257095at2759"/>
<evidence type="ECO:0000313" key="7">
    <source>
        <dbReference type="EMBL" id="KAE8153192.1"/>
    </source>
</evidence>
<evidence type="ECO:0000256" key="2">
    <source>
        <dbReference type="ARBA" id="ARBA00022448"/>
    </source>
</evidence>
<keyword evidence="3 6" id="KW-0812">Transmembrane</keyword>
<dbReference type="PIRSF" id="PIRSF006060">
    <property type="entry name" value="AA_transporter"/>
    <property type="match status" value="1"/>
</dbReference>
<gene>
    <name evidence="7" type="ORF">BDV25DRAFT_137096</name>
</gene>
<feature type="transmembrane region" description="Helical" evidence="6">
    <location>
        <begin position="52"/>
        <end position="76"/>
    </location>
</feature>
<proteinExistence type="predicted"/>
<reference evidence="7 8" key="1">
    <citation type="submission" date="2019-04" db="EMBL/GenBank/DDBJ databases">
        <title>Friends and foes A comparative genomics study of 23 Aspergillus species from section Flavi.</title>
        <authorList>
            <consortium name="DOE Joint Genome Institute"/>
            <person name="Kjaerbolling I."/>
            <person name="Vesth T."/>
            <person name="Frisvad J.C."/>
            <person name="Nybo J.L."/>
            <person name="Theobald S."/>
            <person name="Kildgaard S."/>
            <person name="Isbrandt T."/>
            <person name="Kuo A."/>
            <person name="Sato A."/>
            <person name="Lyhne E.K."/>
            <person name="Kogle M.E."/>
            <person name="Wiebenga A."/>
            <person name="Kun R.S."/>
            <person name="Lubbers R.J."/>
            <person name="Makela M.R."/>
            <person name="Barry K."/>
            <person name="Chovatia M."/>
            <person name="Clum A."/>
            <person name="Daum C."/>
            <person name="Haridas S."/>
            <person name="He G."/>
            <person name="LaButti K."/>
            <person name="Lipzen A."/>
            <person name="Mondo S."/>
            <person name="Riley R."/>
            <person name="Salamov A."/>
            <person name="Simmons B.A."/>
            <person name="Magnuson J.K."/>
            <person name="Henrissat B."/>
            <person name="Mortensen U.H."/>
            <person name="Larsen T.O."/>
            <person name="Devries R.P."/>
            <person name="Grigoriev I.V."/>
            <person name="Machida M."/>
            <person name="Baker S.E."/>
            <person name="Andersen M.R."/>
        </authorList>
    </citation>
    <scope>NUCLEOTIDE SEQUENCE [LARGE SCALE GENOMIC DNA]</scope>
    <source>
        <strain evidence="7 8">IBT 18842</strain>
    </source>
</reference>
<name>A0A5N6U3Q2_ASPAV</name>
<evidence type="ECO:0000313" key="8">
    <source>
        <dbReference type="Proteomes" id="UP000325780"/>
    </source>
</evidence>
<dbReference type="Pfam" id="PF13520">
    <property type="entry name" value="AA_permease_2"/>
    <property type="match status" value="1"/>
</dbReference>
<feature type="transmembrane region" description="Helical" evidence="6">
    <location>
        <begin position="233"/>
        <end position="255"/>
    </location>
</feature>
<protein>
    <submittedName>
        <fullName evidence="7">Amino acid/polyamine transporter I</fullName>
    </submittedName>
</protein>
<accession>A0A5N6U3Q2</accession>
<evidence type="ECO:0000256" key="4">
    <source>
        <dbReference type="ARBA" id="ARBA00022989"/>
    </source>
</evidence>
<keyword evidence="4 6" id="KW-1133">Transmembrane helix</keyword>
<evidence type="ECO:0000256" key="1">
    <source>
        <dbReference type="ARBA" id="ARBA00004141"/>
    </source>
</evidence>
<comment type="subcellular location">
    <subcellularLocation>
        <location evidence="1">Membrane</location>
        <topology evidence="1">Multi-pass membrane protein</topology>
    </subcellularLocation>
</comment>
<dbReference type="EMBL" id="ML742042">
    <property type="protein sequence ID" value="KAE8153192.1"/>
    <property type="molecule type" value="Genomic_DNA"/>
</dbReference>
<keyword evidence="8" id="KW-1185">Reference proteome</keyword>
<dbReference type="GO" id="GO:0016020">
    <property type="term" value="C:membrane"/>
    <property type="evidence" value="ECO:0007669"/>
    <property type="project" value="UniProtKB-SubCell"/>
</dbReference>
<dbReference type="PANTHER" id="PTHR45649:SF1">
    <property type="entry name" value="TRANSPORTER, PUTATIVE (EUROFUNG)-RELATED"/>
    <property type="match status" value="1"/>
</dbReference>
<sequence length="522" mass="56483">MSIYERKQASPPMVQELEHQPCQGSSQDDAYLARMGKRPVLKHLSIAWQRNFSLVSMIGFCCTILVTWEAIPVLFIQSFQNGGLAGSVYSYIIVWIGVTATFVVISELVSMAPTSGGQYHWCSMLAPPSAMKLLSYITGESIRWLGAIGWQATFAACIYLSGTLLEGLIILTNPGYTPMPWRRTLYSFVTALFDGSINIVGGKLLPRFEAQHRTAAEVFTVFLNEGHWPTQGLSVLVGMIGPVFAFAGGDAAVHIVEEMTNAATAVPIALMTSTFMNGALGFGILLALCFCIGNIQEVLEAPAGMHFIAIFHHATGSVAGTTAAATIIYVMTICCSVGAHASASRQLWAFARDRGVPGWRIWREVNPETAIPTNTVILTVAVACSLNLINIGSDVAFNSLCSMASSGLYLSYMVATGLLLYRRCTDGIAEPHSGEQTMINTAGAKLVWGPFRIRGICGILINAFSLAYMTIATFFSFWPPINNVTVETMNYSVVGTFGVVILSLFYYGVRAKNVYSGPVIEI</sequence>
<dbReference type="GO" id="GO:0022857">
    <property type="term" value="F:transmembrane transporter activity"/>
    <property type="evidence" value="ECO:0007669"/>
    <property type="project" value="InterPro"/>
</dbReference>
<dbReference type="Gene3D" id="1.20.1740.10">
    <property type="entry name" value="Amino acid/polyamine transporter I"/>
    <property type="match status" value="1"/>
</dbReference>
<dbReference type="Proteomes" id="UP000325780">
    <property type="component" value="Unassembled WGS sequence"/>
</dbReference>
<feature type="transmembrane region" description="Helical" evidence="6">
    <location>
        <begin position="490"/>
        <end position="509"/>
    </location>
</feature>
<feature type="transmembrane region" description="Helical" evidence="6">
    <location>
        <begin position="88"/>
        <end position="109"/>
    </location>
</feature>
<evidence type="ECO:0000256" key="5">
    <source>
        <dbReference type="ARBA" id="ARBA00023136"/>
    </source>
</evidence>
<keyword evidence="2" id="KW-0813">Transport</keyword>
<feature type="transmembrane region" description="Helical" evidence="6">
    <location>
        <begin position="275"/>
        <end position="295"/>
    </location>
</feature>
<feature type="transmembrane region" description="Helical" evidence="6">
    <location>
        <begin position="395"/>
        <end position="421"/>
    </location>
</feature>
<evidence type="ECO:0000256" key="6">
    <source>
        <dbReference type="SAM" id="Phobius"/>
    </source>
</evidence>
<dbReference type="AlphaFoldDB" id="A0A5N6U3Q2"/>
<organism evidence="7 8">
    <name type="scientific">Aspergillus avenaceus</name>
    <dbReference type="NCBI Taxonomy" id="36643"/>
    <lineage>
        <taxon>Eukaryota</taxon>
        <taxon>Fungi</taxon>
        <taxon>Dikarya</taxon>
        <taxon>Ascomycota</taxon>
        <taxon>Pezizomycotina</taxon>
        <taxon>Eurotiomycetes</taxon>
        <taxon>Eurotiomycetidae</taxon>
        <taxon>Eurotiales</taxon>
        <taxon>Aspergillaceae</taxon>
        <taxon>Aspergillus</taxon>
        <taxon>Aspergillus subgen. Circumdati</taxon>
    </lineage>
</organism>